<name>A0A2H3C060_9AGAR</name>
<keyword evidence="3" id="KW-1185">Reference proteome</keyword>
<protein>
    <submittedName>
        <fullName evidence="2">Uncharacterized protein</fullName>
    </submittedName>
</protein>
<keyword evidence="1" id="KW-0812">Transmembrane</keyword>
<keyword evidence="1" id="KW-1133">Transmembrane helix</keyword>
<sequence length="224" mass="24613">MAGTNYVDAYGYNSIAAAIVFTIVDVPLCGFFILQSFKIPPTFRFVAFMIRAILIESDSVRKTLGLLITDEVLFGTGFFGLLYAAYTLVLDKRLSRSRGIFQLSLTAENALGIAGITTDLNDPTSSTGIALRKATYRTVVLVRRERDEGQEHAKAFGEKHGSFILCAISILLIVREALLTATINNTEAALNENFWYPLVALPEILAVILYCAPGLVPPRFELPK</sequence>
<evidence type="ECO:0000313" key="3">
    <source>
        <dbReference type="Proteomes" id="UP000218334"/>
    </source>
</evidence>
<feature type="transmembrane region" description="Helical" evidence="1">
    <location>
        <begin position="72"/>
        <end position="90"/>
    </location>
</feature>
<dbReference type="STRING" id="1076256.A0A2H3C060"/>
<dbReference type="AlphaFoldDB" id="A0A2H3C060"/>
<organism evidence="2 3">
    <name type="scientific">Armillaria solidipes</name>
    <dbReference type="NCBI Taxonomy" id="1076256"/>
    <lineage>
        <taxon>Eukaryota</taxon>
        <taxon>Fungi</taxon>
        <taxon>Dikarya</taxon>
        <taxon>Basidiomycota</taxon>
        <taxon>Agaricomycotina</taxon>
        <taxon>Agaricomycetes</taxon>
        <taxon>Agaricomycetidae</taxon>
        <taxon>Agaricales</taxon>
        <taxon>Marasmiineae</taxon>
        <taxon>Physalacriaceae</taxon>
        <taxon>Armillaria</taxon>
    </lineage>
</organism>
<dbReference type="EMBL" id="KZ293427">
    <property type="protein sequence ID" value="PBK70217.1"/>
    <property type="molecule type" value="Genomic_DNA"/>
</dbReference>
<feature type="transmembrane region" description="Helical" evidence="1">
    <location>
        <begin position="163"/>
        <end position="183"/>
    </location>
</feature>
<feature type="transmembrane region" description="Helical" evidence="1">
    <location>
        <begin position="12"/>
        <end position="34"/>
    </location>
</feature>
<accession>A0A2H3C060</accession>
<dbReference type="Proteomes" id="UP000218334">
    <property type="component" value="Unassembled WGS sequence"/>
</dbReference>
<evidence type="ECO:0000256" key="1">
    <source>
        <dbReference type="SAM" id="Phobius"/>
    </source>
</evidence>
<feature type="transmembrane region" description="Helical" evidence="1">
    <location>
        <begin position="195"/>
        <end position="216"/>
    </location>
</feature>
<gene>
    <name evidence="2" type="ORF">ARMSODRAFT_1036301</name>
</gene>
<keyword evidence="1" id="KW-0472">Membrane</keyword>
<reference evidence="3" key="1">
    <citation type="journal article" date="2017" name="Nat. Ecol. Evol.">
        <title>Genome expansion and lineage-specific genetic innovations in the forest pathogenic fungi Armillaria.</title>
        <authorList>
            <person name="Sipos G."/>
            <person name="Prasanna A.N."/>
            <person name="Walter M.C."/>
            <person name="O'Connor E."/>
            <person name="Balint B."/>
            <person name="Krizsan K."/>
            <person name="Kiss B."/>
            <person name="Hess J."/>
            <person name="Varga T."/>
            <person name="Slot J."/>
            <person name="Riley R."/>
            <person name="Boka B."/>
            <person name="Rigling D."/>
            <person name="Barry K."/>
            <person name="Lee J."/>
            <person name="Mihaltcheva S."/>
            <person name="LaButti K."/>
            <person name="Lipzen A."/>
            <person name="Waldron R."/>
            <person name="Moloney N.M."/>
            <person name="Sperisen C."/>
            <person name="Kredics L."/>
            <person name="Vagvoelgyi C."/>
            <person name="Patrignani A."/>
            <person name="Fitzpatrick D."/>
            <person name="Nagy I."/>
            <person name="Doyle S."/>
            <person name="Anderson J.B."/>
            <person name="Grigoriev I.V."/>
            <person name="Gueldener U."/>
            <person name="Muensterkoetter M."/>
            <person name="Nagy L.G."/>
        </authorList>
    </citation>
    <scope>NUCLEOTIDE SEQUENCE [LARGE SCALE GENOMIC DNA]</scope>
    <source>
        <strain evidence="3">28-4</strain>
    </source>
</reference>
<proteinExistence type="predicted"/>
<evidence type="ECO:0000313" key="2">
    <source>
        <dbReference type="EMBL" id="PBK70217.1"/>
    </source>
</evidence>